<dbReference type="InParanoid" id="A0A674CYP5"/>
<accession>A0A674CYP5</accession>
<proteinExistence type="predicted"/>
<dbReference type="InterPro" id="IPR042158">
    <property type="entry name" value="PLCXD1/2/3"/>
</dbReference>
<sequence>MFLGHNRLRAGLRARRLRVRDLRPACFITLCSYGTSLEKTFVTSFFRGSKPVFFKPIQALSLMSYDCAFVSFFLSLLAGSHDSMSYCLDTHSPVLGSESFMLQFLDRLAPCIVGPCVYRWATTQAWCIPDQLDAGIRFFDLRIAHKNIKNTHSTQDLLKTHNTDDTLYFAHAIYTLQTVKEALSTMAVWLEQHQKEVVILSCSHFYLLTDSEHQALVCYITQLFKDKLCPPQETPYLSQCWDLGQQVIISYDDETILQQHKELWPKIPYWYADSADPKEVISYLEERQKAQGRAAHFFTSGLNLTEDTAVVVCNPCLTMRKLTMKSFSLLLDWVEKQTPGPDLTAVNIICGDFVGLNHFASVVIGLNKKLLKTENQGRSEKETDR</sequence>
<dbReference type="OMA" id="QHPELWT"/>
<dbReference type="PANTHER" id="PTHR13593">
    <property type="match status" value="1"/>
</dbReference>
<dbReference type="GO" id="GO:0006629">
    <property type="term" value="P:lipid metabolic process"/>
    <property type="evidence" value="ECO:0007669"/>
    <property type="project" value="InterPro"/>
</dbReference>
<reference evidence="1" key="1">
    <citation type="submission" date="2025-08" db="UniProtKB">
        <authorList>
            <consortium name="Ensembl"/>
        </authorList>
    </citation>
    <scope>IDENTIFICATION</scope>
</reference>
<dbReference type="CDD" id="cd08616">
    <property type="entry name" value="PI-PLCXD1c"/>
    <property type="match status" value="1"/>
</dbReference>
<protein>
    <submittedName>
        <fullName evidence="1">Zgc:112023</fullName>
    </submittedName>
</protein>
<dbReference type="AlphaFoldDB" id="A0A674CYP5"/>
<dbReference type="PANTHER" id="PTHR13593:SF112">
    <property type="entry name" value="PI-PLC X DOMAIN-CONTAINING PROTEIN 1"/>
    <property type="match status" value="1"/>
</dbReference>
<reference evidence="1" key="2">
    <citation type="submission" date="2025-09" db="UniProtKB">
        <authorList>
            <consortium name="Ensembl"/>
        </authorList>
    </citation>
    <scope>IDENTIFICATION</scope>
</reference>
<dbReference type="InterPro" id="IPR051057">
    <property type="entry name" value="PI-PLC_domain"/>
</dbReference>
<dbReference type="GeneTree" id="ENSGT00940000161625"/>
<gene>
    <name evidence="1" type="primary">PLCXD1</name>
    <name evidence="1" type="synonym">LOC115179637</name>
</gene>
<organism evidence="1 2">
    <name type="scientific">Salmo trutta</name>
    <name type="common">Brown trout</name>
    <dbReference type="NCBI Taxonomy" id="8032"/>
    <lineage>
        <taxon>Eukaryota</taxon>
        <taxon>Metazoa</taxon>
        <taxon>Chordata</taxon>
        <taxon>Craniata</taxon>
        <taxon>Vertebrata</taxon>
        <taxon>Euteleostomi</taxon>
        <taxon>Actinopterygii</taxon>
        <taxon>Neopterygii</taxon>
        <taxon>Teleostei</taxon>
        <taxon>Protacanthopterygii</taxon>
        <taxon>Salmoniformes</taxon>
        <taxon>Salmonidae</taxon>
        <taxon>Salmoninae</taxon>
        <taxon>Salmo</taxon>
    </lineage>
</organism>
<keyword evidence="2" id="KW-1185">Reference proteome</keyword>
<name>A0A674CYP5_SALTR</name>
<dbReference type="InterPro" id="IPR017946">
    <property type="entry name" value="PLC-like_Pdiesterase_TIM-brl"/>
</dbReference>
<dbReference type="GO" id="GO:0008081">
    <property type="term" value="F:phosphoric diester hydrolase activity"/>
    <property type="evidence" value="ECO:0007669"/>
    <property type="project" value="InterPro"/>
</dbReference>
<evidence type="ECO:0000313" key="1">
    <source>
        <dbReference type="Ensembl" id="ENSSTUP00000088341.1"/>
    </source>
</evidence>
<dbReference type="Proteomes" id="UP000472277">
    <property type="component" value="Chromosome 39"/>
</dbReference>
<dbReference type="Gene3D" id="3.20.20.190">
    <property type="entry name" value="Phosphatidylinositol (PI) phosphodiesterase"/>
    <property type="match status" value="1"/>
</dbReference>
<dbReference type="Ensembl" id="ENSSTUT00000093997.1">
    <property type="protein sequence ID" value="ENSSTUP00000088341.1"/>
    <property type="gene ID" value="ENSSTUG00000038839.1"/>
</dbReference>
<dbReference type="SUPFAM" id="SSF51695">
    <property type="entry name" value="PLC-like phosphodiesterases"/>
    <property type="match status" value="1"/>
</dbReference>
<evidence type="ECO:0000313" key="2">
    <source>
        <dbReference type="Proteomes" id="UP000472277"/>
    </source>
</evidence>